<keyword evidence="5" id="KW-1185">Reference proteome</keyword>
<evidence type="ECO:0000313" key="5">
    <source>
        <dbReference type="Proteomes" id="UP001430356"/>
    </source>
</evidence>
<feature type="region of interest" description="Disordered" evidence="2">
    <location>
        <begin position="563"/>
        <end position="589"/>
    </location>
</feature>
<name>A0AAW0EUD7_9TRYP</name>
<accession>A0AAW0EUD7</accession>
<organism evidence="4 5">
    <name type="scientific">Novymonas esmeraldas</name>
    <dbReference type="NCBI Taxonomy" id="1808958"/>
    <lineage>
        <taxon>Eukaryota</taxon>
        <taxon>Discoba</taxon>
        <taxon>Euglenozoa</taxon>
        <taxon>Kinetoplastea</taxon>
        <taxon>Metakinetoplastina</taxon>
        <taxon>Trypanosomatida</taxon>
        <taxon>Trypanosomatidae</taxon>
        <taxon>Novymonas</taxon>
    </lineage>
</organism>
<feature type="transmembrane region" description="Helical" evidence="3">
    <location>
        <begin position="1280"/>
        <end position="1310"/>
    </location>
</feature>
<feature type="region of interest" description="Disordered" evidence="2">
    <location>
        <begin position="659"/>
        <end position="681"/>
    </location>
</feature>
<keyword evidence="1" id="KW-0175">Coiled coil</keyword>
<feature type="compositionally biased region" description="Low complexity" evidence="2">
    <location>
        <begin position="563"/>
        <end position="573"/>
    </location>
</feature>
<dbReference type="EMBL" id="JAECZO010000082">
    <property type="protein sequence ID" value="KAK7196685.1"/>
    <property type="molecule type" value="Genomic_DNA"/>
</dbReference>
<proteinExistence type="predicted"/>
<evidence type="ECO:0000313" key="4">
    <source>
        <dbReference type="EMBL" id="KAK7196685.1"/>
    </source>
</evidence>
<keyword evidence="3" id="KW-1133">Transmembrane helix</keyword>
<feature type="region of interest" description="Disordered" evidence="2">
    <location>
        <begin position="798"/>
        <end position="834"/>
    </location>
</feature>
<evidence type="ECO:0000256" key="2">
    <source>
        <dbReference type="SAM" id="MobiDB-lite"/>
    </source>
</evidence>
<keyword evidence="3" id="KW-0812">Transmembrane</keyword>
<dbReference type="PANTHER" id="PTHR23330:SF9">
    <property type="entry name" value="PROLINE-RICH PROTEIN 11"/>
    <property type="match status" value="1"/>
</dbReference>
<dbReference type="PANTHER" id="PTHR23330">
    <property type="entry name" value="P300 TRANSCRIPTIONAL COFACTOR JMY-RELATED"/>
    <property type="match status" value="1"/>
</dbReference>
<gene>
    <name evidence="4" type="ORF">NESM_000607600</name>
</gene>
<feature type="compositionally biased region" description="Polar residues" evidence="2">
    <location>
        <begin position="1322"/>
        <end position="1333"/>
    </location>
</feature>
<evidence type="ECO:0000256" key="1">
    <source>
        <dbReference type="SAM" id="Coils"/>
    </source>
</evidence>
<feature type="coiled-coil region" evidence="1">
    <location>
        <begin position="446"/>
        <end position="473"/>
    </location>
</feature>
<protein>
    <submittedName>
        <fullName evidence="4">Uncharacterized protein</fullName>
    </submittedName>
</protein>
<feature type="region of interest" description="Disordered" evidence="2">
    <location>
        <begin position="30"/>
        <end position="57"/>
    </location>
</feature>
<evidence type="ECO:0000256" key="3">
    <source>
        <dbReference type="SAM" id="Phobius"/>
    </source>
</evidence>
<feature type="compositionally biased region" description="Low complexity" evidence="2">
    <location>
        <begin position="812"/>
        <end position="822"/>
    </location>
</feature>
<keyword evidence="3" id="KW-0472">Membrane</keyword>
<comment type="caution">
    <text evidence="4">The sequence shown here is derived from an EMBL/GenBank/DDBJ whole genome shotgun (WGS) entry which is preliminary data.</text>
</comment>
<feature type="compositionally biased region" description="Low complexity" evidence="2">
    <location>
        <begin position="30"/>
        <end position="40"/>
    </location>
</feature>
<sequence length="1349" mass="139674">MRRACTPVAHRALARTSGYATAAVRRHQSSRAAAAVAAPSAPSPDAPRPLRIRSRGYGPSSDILRGIPADVALHVEATLHPEDAEVQRAVLALAMPQLAEIRVTPVRPHGTYQSRTPRRTGAAFADDIISSAEREVMEEFLQQQLTVVANLVVQEVEQRTGLQLDAQHAAYTENMKSFSEIVLNTIHDELRQLRIVGGRQKSPESGAHSAAAAAAAAATAAAGAASASPSPMDVEEVARLVSARVAEHLAAASQSATAPPPTASSAGADVAAHLARLEASAEAHLAQLQQRVTAVLERRGAEAPAPASAELHASILQAVHTASAEQQANLSSLITDLLAEQRPETHSGDGRGATVDVRAIEESVESAVQSATDELRRAIVSEVKKLSKAKGGGSGGGGAADGVADGVGDLAADVEKVFDAVQSTQNRLAAVDETVGDVFKEQAATREALRAMEEVLQRQLQELRAAIADTAAAVGAAAPPPAGAASSATEDKVAAALEQLRLDVSSTGAMFAVQHEATQSQLMTVAQVVSESVTAAIQHRTEEAVHSAVAAVQEQLSALREATAAAASAAATPAPAPPPLPPPPPPLSQEMLADAVEAVLSPRWAELSVQVERVNSTSQIAIEGQLLRIADSVSTAVAATVQAQLAEVHAAVTAASEAAARHAEAERARDEQRSAGSTSNSAAAAAATAAADALLESTTRELSVMRGELLQALETHASARPEVNLAPMYKYIDSVLTFMKDELSLQETNLTAKLTSMADTVATAVREQQQHAVTAAEAAAAAASEAATSAAAAAAAAVSHTTAPAEERQARQAEPADLSAPASPSPSPPLPDVSALLAPLGASLEAHAAALHRLETRLDEVGRTADAASVLARLQEATDHFSSAATAVAAAQSAERDALQALLESRLASLAQSLEGRDAALLEAVRGAATGEEVREQLGRMQEALHSASQTGREELSATLRDVVSGTERELGQRSDAILARLSDMHDSMQAHHAAVQRLQPSPALVGLSAEQQQAQARIRSATRDRIERVTQLVADAAAAPAGKGTRAATKAVQAELAALRQLHEEEAASLLEGTAGAAPVTVQSVVQAEVLRLQEEVRSGTEGLQAQSVALQREVAAAVQSLMAKMEDVGGNVGELPALTDVQQLLDTTVARLTTERAQESERATALVEAATVRSAAELAAAVQAALSSSVAAAEERVIPAYHAQVESTLLSRLATHSSAIESVAARMADTTATALLAVERLARDMAAQHTSTAPEPAAARDGQWLHVHGAAPPAHVPLWWLLANPLLVCVAVVLCVYYVCACLLLAFVPPPLRGDDGAEPSTSDGPTSASSREVVGRRGGRYVDRFM</sequence>
<dbReference type="Proteomes" id="UP001430356">
    <property type="component" value="Unassembled WGS sequence"/>
</dbReference>
<feature type="compositionally biased region" description="Basic and acidic residues" evidence="2">
    <location>
        <begin position="659"/>
        <end position="673"/>
    </location>
</feature>
<feature type="region of interest" description="Disordered" evidence="2">
    <location>
        <begin position="1319"/>
        <end position="1349"/>
    </location>
</feature>
<feature type="compositionally biased region" description="Pro residues" evidence="2">
    <location>
        <begin position="574"/>
        <end position="587"/>
    </location>
</feature>
<reference evidence="4 5" key="1">
    <citation type="journal article" date="2021" name="MBio">
        <title>A New Model Trypanosomatid, Novymonas esmeraldas: Genomic Perception of Its 'Candidatus Pandoraea novymonadis' Endosymbiont.</title>
        <authorList>
            <person name="Zakharova A."/>
            <person name="Saura A."/>
            <person name="Butenko A."/>
            <person name="Podesvova L."/>
            <person name="Warmusova S."/>
            <person name="Kostygov A.Y."/>
            <person name="Nenarokova A."/>
            <person name="Lukes J."/>
            <person name="Opperdoes F.R."/>
            <person name="Yurchenko V."/>
        </authorList>
    </citation>
    <scope>NUCLEOTIDE SEQUENCE [LARGE SCALE GENOMIC DNA]</scope>
    <source>
        <strain evidence="4 5">E262AT.01</strain>
    </source>
</reference>